<comment type="cofactor">
    <cofactor evidence="1">
        <name>FMN</name>
        <dbReference type="ChEBI" id="CHEBI:58210"/>
    </cofactor>
</comment>
<protein>
    <recommendedName>
        <fullName evidence="4">Flavodoxin-like domain-containing protein</fullName>
    </recommendedName>
</protein>
<dbReference type="InterPro" id="IPR001226">
    <property type="entry name" value="Flavodoxin_CS"/>
</dbReference>
<evidence type="ECO:0000313" key="6">
    <source>
        <dbReference type="Proteomes" id="UP001500279"/>
    </source>
</evidence>
<reference evidence="6" key="1">
    <citation type="journal article" date="2019" name="Int. J. Syst. Evol. Microbiol.">
        <title>The Global Catalogue of Microorganisms (GCM) 10K type strain sequencing project: providing services to taxonomists for standard genome sequencing and annotation.</title>
        <authorList>
            <consortium name="The Broad Institute Genomics Platform"/>
            <consortium name="The Broad Institute Genome Sequencing Center for Infectious Disease"/>
            <person name="Wu L."/>
            <person name="Ma J."/>
        </authorList>
    </citation>
    <scope>NUCLEOTIDE SEQUENCE [LARGE SCALE GENOMIC DNA]</scope>
    <source>
        <strain evidence="6">JCM 15503</strain>
    </source>
</reference>
<evidence type="ECO:0000256" key="3">
    <source>
        <dbReference type="ARBA" id="ARBA00022643"/>
    </source>
</evidence>
<keyword evidence="6" id="KW-1185">Reference proteome</keyword>
<name>A0ABP3VQT9_9BURK</name>
<evidence type="ECO:0000256" key="1">
    <source>
        <dbReference type="ARBA" id="ARBA00001917"/>
    </source>
</evidence>
<dbReference type="Proteomes" id="UP001500279">
    <property type="component" value="Unassembled WGS sequence"/>
</dbReference>
<gene>
    <name evidence="5" type="ORF">GCM10009107_55370</name>
</gene>
<dbReference type="Pfam" id="PF12682">
    <property type="entry name" value="Flavodoxin_4"/>
    <property type="match status" value="1"/>
</dbReference>
<keyword evidence="2" id="KW-0285">Flavoprotein</keyword>
<dbReference type="PROSITE" id="PS00201">
    <property type="entry name" value="FLAVODOXIN"/>
    <property type="match status" value="1"/>
</dbReference>
<dbReference type="PROSITE" id="PS50902">
    <property type="entry name" value="FLAVODOXIN_LIKE"/>
    <property type="match status" value="1"/>
</dbReference>
<dbReference type="InterPro" id="IPR008254">
    <property type="entry name" value="Flavodoxin/NO_synth"/>
</dbReference>
<sequence length="175" mass="18531">MKVLIVYFSRTGYTRRVAEQLATRLGGTLCPITEASSRLGAWGYLRSVCEAAFGLQSEIGKVSVDPAQFDLMLIGTPVWGWHLSSPVRAFARAHAVSVNRCAFFCTMGGAGAEKAFGALEGELRRAPLATLALTDREIDSQMAGAKINAFVSLLSAAESASAPGRVPDGSHLVAQ</sequence>
<organism evidence="5 6">
    <name type="scientific">Ideonella azotifigens</name>
    <dbReference type="NCBI Taxonomy" id="513160"/>
    <lineage>
        <taxon>Bacteria</taxon>
        <taxon>Pseudomonadati</taxon>
        <taxon>Pseudomonadota</taxon>
        <taxon>Betaproteobacteria</taxon>
        <taxon>Burkholderiales</taxon>
        <taxon>Sphaerotilaceae</taxon>
        <taxon>Ideonella</taxon>
    </lineage>
</organism>
<evidence type="ECO:0000313" key="5">
    <source>
        <dbReference type="EMBL" id="GAA0766910.1"/>
    </source>
</evidence>
<dbReference type="SUPFAM" id="SSF52218">
    <property type="entry name" value="Flavoproteins"/>
    <property type="match status" value="1"/>
</dbReference>
<dbReference type="PANTHER" id="PTHR39201:SF1">
    <property type="entry name" value="FLAVODOXIN-LIKE DOMAIN-CONTAINING PROTEIN"/>
    <property type="match status" value="1"/>
</dbReference>
<proteinExistence type="predicted"/>
<dbReference type="EMBL" id="BAAAEW010000045">
    <property type="protein sequence ID" value="GAA0766910.1"/>
    <property type="molecule type" value="Genomic_DNA"/>
</dbReference>
<evidence type="ECO:0000256" key="2">
    <source>
        <dbReference type="ARBA" id="ARBA00022630"/>
    </source>
</evidence>
<dbReference type="RefSeq" id="WP_170200742.1">
    <property type="nucleotide sequence ID" value="NZ_BAAAEW010000045.1"/>
</dbReference>
<dbReference type="InterPro" id="IPR029039">
    <property type="entry name" value="Flavoprotein-like_sf"/>
</dbReference>
<accession>A0ABP3VQT9</accession>
<comment type="caution">
    <text evidence="5">The sequence shown here is derived from an EMBL/GenBank/DDBJ whole genome shotgun (WGS) entry which is preliminary data.</text>
</comment>
<feature type="domain" description="Flavodoxin-like" evidence="4">
    <location>
        <begin position="3"/>
        <end position="175"/>
    </location>
</feature>
<evidence type="ECO:0000259" key="4">
    <source>
        <dbReference type="PROSITE" id="PS50902"/>
    </source>
</evidence>
<dbReference type="Gene3D" id="3.40.50.360">
    <property type="match status" value="1"/>
</dbReference>
<keyword evidence="3" id="KW-0288">FMN</keyword>
<dbReference type="PANTHER" id="PTHR39201">
    <property type="entry name" value="EXPORTED PROTEIN-RELATED"/>
    <property type="match status" value="1"/>
</dbReference>